<dbReference type="AlphaFoldDB" id="A0A317KSV7"/>
<dbReference type="InterPro" id="IPR027022">
    <property type="entry name" value="ABC_permease_BceB-typ"/>
</dbReference>
<dbReference type="EMBL" id="QGTD01000021">
    <property type="protein sequence ID" value="PWU66641.1"/>
    <property type="molecule type" value="Genomic_DNA"/>
</dbReference>
<dbReference type="PANTHER" id="PTHR46795">
    <property type="entry name" value="ABC TRANSPORTER PERMEASE-RELATED-RELATED"/>
    <property type="match status" value="1"/>
</dbReference>
<dbReference type="GO" id="GO:0005886">
    <property type="term" value="C:plasma membrane"/>
    <property type="evidence" value="ECO:0007669"/>
    <property type="project" value="UniProtKB-SubCell"/>
</dbReference>
<dbReference type="RefSeq" id="WP_109985767.1">
    <property type="nucleotide sequence ID" value="NZ_QGTD01000021.1"/>
</dbReference>
<keyword evidence="3 6" id="KW-0812">Transmembrane</keyword>
<evidence type="ECO:0000313" key="8">
    <source>
        <dbReference type="EMBL" id="PWU66641.1"/>
    </source>
</evidence>
<dbReference type="OrthoDB" id="1705903at2"/>
<name>A0A317KSV7_9BACI</name>
<keyword evidence="6" id="KW-0813">Transport</keyword>
<feature type="transmembrane region" description="Helical" evidence="6">
    <location>
        <begin position="197"/>
        <end position="218"/>
    </location>
</feature>
<keyword evidence="5 6" id="KW-0472">Membrane</keyword>
<evidence type="ECO:0000256" key="3">
    <source>
        <dbReference type="ARBA" id="ARBA00022692"/>
    </source>
</evidence>
<feature type="transmembrane region" description="Helical" evidence="6">
    <location>
        <begin position="284"/>
        <end position="306"/>
    </location>
</feature>
<comment type="caution">
    <text evidence="8">The sequence shown here is derived from an EMBL/GenBank/DDBJ whole genome shotgun (WGS) entry which is preliminary data.</text>
</comment>
<keyword evidence="9" id="KW-1185">Reference proteome</keyword>
<feature type="domain" description="ABC3 transporter permease C-terminal" evidence="7">
    <location>
        <begin position="61"/>
        <end position="179"/>
    </location>
</feature>
<organism evidence="8 9">
    <name type="scientific">Gracilibacillus dipsosauri</name>
    <dbReference type="NCBI Taxonomy" id="178340"/>
    <lineage>
        <taxon>Bacteria</taxon>
        <taxon>Bacillati</taxon>
        <taxon>Bacillota</taxon>
        <taxon>Bacilli</taxon>
        <taxon>Bacillales</taxon>
        <taxon>Bacillaceae</taxon>
        <taxon>Gracilibacillus</taxon>
    </lineage>
</organism>
<dbReference type="InterPro" id="IPR003838">
    <property type="entry name" value="ABC3_permease_C"/>
</dbReference>
<evidence type="ECO:0000256" key="6">
    <source>
        <dbReference type="PIRNR" id="PIRNR018968"/>
    </source>
</evidence>
<dbReference type="GO" id="GO:0055085">
    <property type="term" value="P:transmembrane transport"/>
    <property type="evidence" value="ECO:0007669"/>
    <property type="project" value="UniProtKB-UniRule"/>
</dbReference>
<dbReference type="InterPro" id="IPR052536">
    <property type="entry name" value="ABC-4_Integral_Memb_Prot"/>
</dbReference>
<comment type="similarity">
    <text evidence="6">Belongs to the ABC-4 integral membrane protein family.</text>
</comment>
<evidence type="ECO:0000313" key="9">
    <source>
        <dbReference type="Proteomes" id="UP000245624"/>
    </source>
</evidence>
<comment type="subcellular location">
    <subcellularLocation>
        <location evidence="1 6">Cell membrane</location>
        <topology evidence="1 6">Multi-pass membrane protein</topology>
    </subcellularLocation>
</comment>
<dbReference type="PANTHER" id="PTHR46795:SF3">
    <property type="entry name" value="ABC TRANSPORTER PERMEASE"/>
    <property type="match status" value="1"/>
</dbReference>
<accession>A0A317KSV7</accession>
<evidence type="ECO:0000256" key="4">
    <source>
        <dbReference type="ARBA" id="ARBA00022989"/>
    </source>
</evidence>
<feature type="transmembrane region" description="Helical" evidence="6">
    <location>
        <begin position="62"/>
        <end position="82"/>
    </location>
</feature>
<protein>
    <submittedName>
        <fullName evidence="8">ABC transporter permease</fullName>
    </submittedName>
</protein>
<dbReference type="Pfam" id="PF02687">
    <property type="entry name" value="FtsX"/>
    <property type="match status" value="1"/>
</dbReference>
<evidence type="ECO:0000256" key="1">
    <source>
        <dbReference type="ARBA" id="ARBA00004651"/>
    </source>
</evidence>
<evidence type="ECO:0000256" key="5">
    <source>
        <dbReference type="ARBA" id="ARBA00023136"/>
    </source>
</evidence>
<sequence>MLFKLLSSSMKKMWKDYLVLLFGLTISIAIFYMFQTLAQNKTFLEENALISPIVFVFHAGSFILAIVTIFYIFYATSFILSLRQKELGMYMTLGAKKNKVTKMMFIETLMIGMISLAIGLFVGVGITEVISKMIMNQLNFSGEGFQPFYPSSLITTIIFYVILFLLTAMVNAWKVAKKTVLELLHSEQKADILTSKGWKTAIGAFISLLLIAIGYYVMIHMGTFLHVGVIVAVFTVTPGTYFFFMALLPFLIRRVKSIRSINEKGLNSFTFAQLRFRISQLTKVLGTVAMLIALGLGAMAAGLSFYHNTAIQASLVHANDVTIHQPTEEELSEIESWEFIEKNSYSYKVTEDGVYFLKNDLQNSPPSIKTYSDDPSALPVEERVTTPLSQPEYSQGEIPEDWLEAFRSELLVTPSLFGERELYILDQQSFEQLNASAEQIILGKVESFTDHIEILKQIDKKHVNLAKAYTGEKPLMIGSKSETYTSLKNLASGTIFMGLFLGVAFLMMMASVLMFKLLSSATADIKRYHMLNKIGVRREKLSNSIHKELFLIFLFPALLGFVHVLVGMEMFSIILIEPFTKFWIPVVIFLIIYFLYYLLTVQMYKRIVLPKKK</sequence>
<keyword evidence="2 6" id="KW-1003">Cell membrane</keyword>
<feature type="transmembrane region" description="Helical" evidence="6">
    <location>
        <begin position="103"/>
        <end position="126"/>
    </location>
</feature>
<proteinExistence type="inferred from homology"/>
<gene>
    <name evidence="8" type="ORF">DLJ74_19690</name>
</gene>
<dbReference type="Proteomes" id="UP000245624">
    <property type="component" value="Unassembled WGS sequence"/>
</dbReference>
<feature type="transmembrane region" description="Helical" evidence="6">
    <location>
        <begin position="582"/>
        <end position="604"/>
    </location>
</feature>
<reference evidence="8 9" key="1">
    <citation type="submission" date="2018-05" db="EMBL/GenBank/DDBJ databases">
        <title>Genomic analysis of Gracilibacillus dipsosauri DD1 reveals novel features of a salt-tolerant amylase.</title>
        <authorList>
            <person name="Deutch C.E."/>
            <person name="Yang S."/>
        </authorList>
    </citation>
    <scope>NUCLEOTIDE SEQUENCE [LARGE SCALE GENOMIC DNA]</scope>
    <source>
        <strain evidence="8 9">DD1</strain>
    </source>
</reference>
<feature type="transmembrane region" description="Helical" evidence="6">
    <location>
        <begin position="495"/>
        <end position="518"/>
    </location>
</feature>
<dbReference type="PIRSF" id="PIRSF018968">
    <property type="entry name" value="ABC_permease_BceB"/>
    <property type="match status" value="1"/>
</dbReference>
<feature type="transmembrane region" description="Helical" evidence="6">
    <location>
        <begin position="224"/>
        <end position="252"/>
    </location>
</feature>
<keyword evidence="4 6" id="KW-1133">Transmembrane helix</keyword>
<feature type="transmembrane region" description="Helical" evidence="6">
    <location>
        <begin position="157"/>
        <end position="176"/>
    </location>
</feature>
<evidence type="ECO:0000256" key="2">
    <source>
        <dbReference type="ARBA" id="ARBA00022475"/>
    </source>
</evidence>
<evidence type="ECO:0000259" key="7">
    <source>
        <dbReference type="Pfam" id="PF02687"/>
    </source>
</evidence>
<feature type="transmembrane region" description="Helical" evidence="6">
    <location>
        <begin position="549"/>
        <end position="576"/>
    </location>
</feature>